<feature type="compositionally biased region" description="Low complexity" evidence="1">
    <location>
        <begin position="163"/>
        <end position="179"/>
    </location>
</feature>
<dbReference type="InterPro" id="IPR032675">
    <property type="entry name" value="LRR_dom_sf"/>
</dbReference>
<gene>
    <name evidence="4" type="ORF">IWZ03DRAFT_358839</name>
</gene>
<dbReference type="Gene3D" id="3.80.10.10">
    <property type="entry name" value="Ribonuclease Inhibitor"/>
    <property type="match status" value="2"/>
</dbReference>
<dbReference type="EMBL" id="JBBPHU010000004">
    <property type="protein sequence ID" value="KAK7518551.1"/>
    <property type="molecule type" value="Genomic_DNA"/>
</dbReference>
<reference evidence="4 5" key="1">
    <citation type="submission" date="2024-04" db="EMBL/GenBank/DDBJ databases">
        <title>Phyllosticta paracitricarpa is synonymous to the EU quarantine fungus P. citricarpa based on phylogenomic analyses.</title>
        <authorList>
            <consortium name="Lawrence Berkeley National Laboratory"/>
            <person name="Van Ingen-Buijs V.A."/>
            <person name="Van Westerhoven A.C."/>
            <person name="Haridas S."/>
            <person name="Skiadas P."/>
            <person name="Martin F."/>
            <person name="Groenewald J.Z."/>
            <person name="Crous P.W."/>
            <person name="Seidl M.F."/>
        </authorList>
    </citation>
    <scope>NUCLEOTIDE SEQUENCE [LARGE SCALE GENOMIC DNA]</scope>
    <source>
        <strain evidence="4 5">CBS 123371</strain>
    </source>
</reference>
<feature type="region of interest" description="Disordered" evidence="1">
    <location>
        <begin position="467"/>
        <end position="499"/>
    </location>
</feature>
<comment type="caution">
    <text evidence="4">The sequence shown here is derived from an EMBL/GenBank/DDBJ whole genome shotgun (WGS) entry which is preliminary data.</text>
</comment>
<dbReference type="Proteomes" id="UP001363622">
    <property type="component" value="Unassembled WGS sequence"/>
</dbReference>
<dbReference type="Pfam" id="PF12898">
    <property type="entry name" value="Stc1"/>
    <property type="match status" value="1"/>
</dbReference>
<feature type="region of interest" description="Disordered" evidence="1">
    <location>
        <begin position="163"/>
        <end position="411"/>
    </location>
</feature>
<protein>
    <recommendedName>
        <fullName evidence="6">Stc1 domain-containing protein</fullName>
    </recommendedName>
</protein>
<dbReference type="InterPro" id="IPR024630">
    <property type="entry name" value="Stc1"/>
</dbReference>
<dbReference type="PANTHER" id="PTHR13318:SF234">
    <property type="entry name" value="RNI-LIKE PROTEIN"/>
    <property type="match status" value="1"/>
</dbReference>
<name>A0ABR1KTC4_9PEZI</name>
<evidence type="ECO:0000313" key="4">
    <source>
        <dbReference type="EMBL" id="KAK7518551.1"/>
    </source>
</evidence>
<feature type="domain" description="DNA repair protein rhp7 treble clef" evidence="3">
    <location>
        <begin position="428"/>
        <end position="465"/>
    </location>
</feature>
<feature type="domain" description="Stc1" evidence="2">
    <location>
        <begin position="21"/>
        <end position="99"/>
    </location>
</feature>
<keyword evidence="5" id="KW-1185">Reference proteome</keyword>
<feature type="compositionally biased region" description="Polar residues" evidence="1">
    <location>
        <begin position="331"/>
        <end position="341"/>
    </location>
</feature>
<feature type="compositionally biased region" description="Basic and acidic residues" evidence="1">
    <location>
        <begin position="485"/>
        <end position="494"/>
    </location>
</feature>
<feature type="compositionally biased region" description="Acidic residues" evidence="1">
    <location>
        <begin position="350"/>
        <end position="359"/>
    </location>
</feature>
<dbReference type="Pfam" id="PF23550">
    <property type="entry name" value="zf_Tbcl_Rhp7"/>
    <property type="match status" value="1"/>
</dbReference>
<dbReference type="SUPFAM" id="SSF52047">
    <property type="entry name" value="RNI-like"/>
    <property type="match status" value="1"/>
</dbReference>
<evidence type="ECO:0000259" key="3">
    <source>
        <dbReference type="Pfam" id="PF23550"/>
    </source>
</evidence>
<evidence type="ECO:0008006" key="6">
    <source>
        <dbReference type="Google" id="ProtNLM"/>
    </source>
</evidence>
<feature type="compositionally biased region" description="Basic residues" evidence="1">
    <location>
        <begin position="381"/>
        <end position="399"/>
    </location>
</feature>
<accession>A0ABR1KTC4</accession>
<dbReference type="InterPro" id="IPR056451">
    <property type="entry name" value="Znf_Tbcl_Rhp7"/>
</dbReference>
<evidence type="ECO:0000259" key="2">
    <source>
        <dbReference type="Pfam" id="PF12898"/>
    </source>
</evidence>
<feature type="compositionally biased region" description="Basic residues" evidence="1">
    <location>
        <begin position="472"/>
        <end position="484"/>
    </location>
</feature>
<feature type="compositionally biased region" description="Polar residues" evidence="1">
    <location>
        <begin position="183"/>
        <end position="209"/>
    </location>
</feature>
<dbReference type="PANTHER" id="PTHR13318">
    <property type="entry name" value="PARTNER OF PAIRED, ISOFORM B-RELATED"/>
    <property type="match status" value="1"/>
</dbReference>
<sequence>MGGYQYREAHVSNIGLPDKMKCGRCNKMKDTARNFSNKQQNDAKDKVRAGKAATANCMLCTGQQPKELECQRCDKWLALDDFAKAQRKNPDNAICEKCMKIQVETEPVEVSGTRGIYHSDDEDDDDEYGDDEYVTSYGPTTTATQTNQGQNVDLLGMSARSDATTTHPATTTVNNSSSVRSFDPTTYSAVASRSSSTAGSMRANASGSRSRFARVPAYKRPPRQDQPEEEEKEDEEEDDDDDPWAGNAQDSDDDESSALLNANTNHTRHATMTGRRQTGNRIRGPNSALTDFLAANNISAAQIRDDYERRRREAVGQQNSDDANGPDAQNPDESATAQASSALRDHKEVEEEGEEEEEEKVVAESSRSTRRKRKASEAVAKTKKLAKIKKSKAFQRRKAARDADCGDSDSEYDDTLAREMYKKSQPPPGQLDNCEVCSKRFTVTPYSKTGPDGGLLCTPCGKDLAAEEGSKKSKKQAQQKRRRKLESDRMETSHKSHGAKTLQQLCIEKVAQHHEDVEEFGELPEKVLDRLGEIFSKQRVMTPRTLRLFLRSDLDAIAVHDAAYLETEDYNHMLASVPHIRKVVIRNACQFKDENIEYMLDKCKNIRHLQLYASNLVTDRMWKELFLRQGEKLEHLKLAWLDASFDDQVVEDMVQFCPNLVSLKLKLCRKFTAAAIDEIARLKKLQFLSLQTNADVDSERLVTLINSVGHDLQTLSLEHFLEAHDYVLNAIHDQCRNLRKLRFTENDYCTDAAFTALFTDWENPPLKFADFNSTRDVDNANPKGPEEPIGLASNGFKAFMKHSGSKLEVLNLASCRHITNKAFWDVFCEGNIYPNLKKIDISFCTTVDTMIVAGIFRSCPKLDRLISFGNFSIEDVVVPRGIVLIGVPKAQDAIEQVGTAVGDDVGGFMDSLGTMGPMVGAAA</sequence>
<feature type="compositionally biased region" description="Acidic residues" evidence="1">
    <location>
        <begin position="120"/>
        <end position="133"/>
    </location>
</feature>
<feature type="compositionally biased region" description="Basic and acidic residues" evidence="1">
    <location>
        <begin position="303"/>
        <end position="314"/>
    </location>
</feature>
<feature type="compositionally biased region" description="Acidic residues" evidence="1">
    <location>
        <begin position="227"/>
        <end position="243"/>
    </location>
</feature>
<evidence type="ECO:0000313" key="5">
    <source>
        <dbReference type="Proteomes" id="UP001363622"/>
    </source>
</evidence>
<proteinExistence type="predicted"/>
<evidence type="ECO:0000256" key="1">
    <source>
        <dbReference type="SAM" id="MobiDB-lite"/>
    </source>
</evidence>
<feature type="compositionally biased region" description="Low complexity" evidence="1">
    <location>
        <begin position="140"/>
        <end position="149"/>
    </location>
</feature>
<feature type="region of interest" description="Disordered" evidence="1">
    <location>
        <begin position="113"/>
        <end position="149"/>
    </location>
</feature>
<organism evidence="4 5">
    <name type="scientific">Phyllosticta citriasiana</name>
    <dbReference type="NCBI Taxonomy" id="595635"/>
    <lineage>
        <taxon>Eukaryota</taxon>
        <taxon>Fungi</taxon>
        <taxon>Dikarya</taxon>
        <taxon>Ascomycota</taxon>
        <taxon>Pezizomycotina</taxon>
        <taxon>Dothideomycetes</taxon>
        <taxon>Dothideomycetes incertae sedis</taxon>
        <taxon>Botryosphaeriales</taxon>
        <taxon>Phyllostictaceae</taxon>
        <taxon>Phyllosticta</taxon>
    </lineage>
</organism>